<dbReference type="InterPro" id="IPR036390">
    <property type="entry name" value="WH_DNA-bd_sf"/>
</dbReference>
<feature type="domain" description="HTH gntR-type" evidence="4">
    <location>
        <begin position="10"/>
        <end position="77"/>
    </location>
</feature>
<dbReference type="STRING" id="390807.SAMN04488095_0592"/>
<dbReference type="InterPro" id="IPR036388">
    <property type="entry name" value="WH-like_DNA-bd_sf"/>
</dbReference>
<dbReference type="PANTHER" id="PTHR43537:SF45">
    <property type="entry name" value="GNTR FAMILY REGULATORY PROTEIN"/>
    <property type="match status" value="1"/>
</dbReference>
<dbReference type="InterPro" id="IPR000524">
    <property type="entry name" value="Tscrpt_reg_HTH_GntR"/>
</dbReference>
<gene>
    <name evidence="5" type="ORF">SAMN04488095_0592</name>
</gene>
<evidence type="ECO:0000259" key="4">
    <source>
        <dbReference type="PROSITE" id="PS50949"/>
    </source>
</evidence>
<name>A0A1I3HH69_9RHOB</name>
<dbReference type="SUPFAM" id="SSF46785">
    <property type="entry name" value="Winged helix' DNA-binding domain"/>
    <property type="match status" value="1"/>
</dbReference>
<dbReference type="AlphaFoldDB" id="A0A1I3HH69"/>
<dbReference type="Gene3D" id="1.20.120.530">
    <property type="entry name" value="GntR ligand-binding domain-like"/>
    <property type="match status" value="1"/>
</dbReference>
<dbReference type="RefSeq" id="WP_092776955.1">
    <property type="nucleotide sequence ID" value="NZ_FORA01000001.1"/>
</dbReference>
<dbReference type="GO" id="GO:0003677">
    <property type="term" value="F:DNA binding"/>
    <property type="evidence" value="ECO:0007669"/>
    <property type="project" value="UniProtKB-KW"/>
</dbReference>
<dbReference type="InterPro" id="IPR008920">
    <property type="entry name" value="TF_FadR/GntR_C"/>
</dbReference>
<evidence type="ECO:0000256" key="3">
    <source>
        <dbReference type="ARBA" id="ARBA00023163"/>
    </source>
</evidence>
<protein>
    <submittedName>
        <fullName evidence="5">Transcriptional regulator, GntR family</fullName>
    </submittedName>
</protein>
<keyword evidence="2" id="KW-0238">DNA-binding</keyword>
<dbReference type="Proteomes" id="UP000199110">
    <property type="component" value="Unassembled WGS sequence"/>
</dbReference>
<keyword evidence="3" id="KW-0804">Transcription</keyword>
<dbReference type="Gene3D" id="1.10.10.10">
    <property type="entry name" value="Winged helix-like DNA-binding domain superfamily/Winged helix DNA-binding domain"/>
    <property type="match status" value="1"/>
</dbReference>
<dbReference type="GO" id="GO:0003700">
    <property type="term" value="F:DNA-binding transcription factor activity"/>
    <property type="evidence" value="ECO:0007669"/>
    <property type="project" value="InterPro"/>
</dbReference>
<dbReference type="EMBL" id="FORA01000001">
    <property type="protein sequence ID" value="SFI34981.1"/>
    <property type="molecule type" value="Genomic_DNA"/>
</dbReference>
<dbReference type="SUPFAM" id="SSF48008">
    <property type="entry name" value="GntR ligand-binding domain-like"/>
    <property type="match status" value="1"/>
</dbReference>
<dbReference type="Pfam" id="PF00392">
    <property type="entry name" value="GntR"/>
    <property type="match status" value="1"/>
</dbReference>
<dbReference type="SMART" id="SM00895">
    <property type="entry name" value="FCD"/>
    <property type="match status" value="1"/>
</dbReference>
<evidence type="ECO:0000256" key="1">
    <source>
        <dbReference type="ARBA" id="ARBA00023015"/>
    </source>
</evidence>
<dbReference type="PROSITE" id="PS50949">
    <property type="entry name" value="HTH_GNTR"/>
    <property type="match status" value="1"/>
</dbReference>
<accession>A0A1I3HH69</accession>
<evidence type="ECO:0000313" key="5">
    <source>
        <dbReference type="EMBL" id="SFI34981.1"/>
    </source>
</evidence>
<dbReference type="PANTHER" id="PTHR43537">
    <property type="entry name" value="TRANSCRIPTIONAL REGULATOR, GNTR FAMILY"/>
    <property type="match status" value="1"/>
</dbReference>
<dbReference type="InterPro" id="IPR011711">
    <property type="entry name" value="GntR_C"/>
</dbReference>
<dbReference type="SMART" id="SM00345">
    <property type="entry name" value="HTH_GNTR"/>
    <property type="match status" value="1"/>
</dbReference>
<sequence>MKFAIASDRRTAADAVYDSLYEQIVSLDLMPGEKMSEADVADRFGVSRQPVRDAFNRLGNLNLLLIQPQRATVVRNFSIAAIQSARFIRLAVELEVFRVAAQNWTPDLAPEFDRMLDEQQACADAGDGRRFHMLDANFHERIAEVAQAPFAYDLIREKKAQVDRICVLSLKGPHEMVELVADHRAIVDALSRHDAADAEAALRLHLSRIDRTIAAIRRDHAEYFDD</sequence>
<evidence type="ECO:0000256" key="2">
    <source>
        <dbReference type="ARBA" id="ARBA00023125"/>
    </source>
</evidence>
<organism evidence="5 6">
    <name type="scientific">Jannaschia pohangensis</name>
    <dbReference type="NCBI Taxonomy" id="390807"/>
    <lineage>
        <taxon>Bacteria</taxon>
        <taxon>Pseudomonadati</taxon>
        <taxon>Pseudomonadota</taxon>
        <taxon>Alphaproteobacteria</taxon>
        <taxon>Rhodobacterales</taxon>
        <taxon>Roseobacteraceae</taxon>
        <taxon>Jannaschia</taxon>
    </lineage>
</organism>
<reference evidence="5 6" key="1">
    <citation type="submission" date="2016-10" db="EMBL/GenBank/DDBJ databases">
        <authorList>
            <person name="de Groot N.N."/>
        </authorList>
    </citation>
    <scope>NUCLEOTIDE SEQUENCE [LARGE SCALE GENOMIC DNA]</scope>
    <source>
        <strain evidence="5 6">DSM 19073</strain>
    </source>
</reference>
<dbReference type="Pfam" id="PF07729">
    <property type="entry name" value="FCD"/>
    <property type="match status" value="1"/>
</dbReference>
<dbReference type="OrthoDB" id="9788098at2"/>
<keyword evidence="1" id="KW-0805">Transcription regulation</keyword>
<proteinExistence type="predicted"/>
<keyword evidence="6" id="KW-1185">Reference proteome</keyword>
<evidence type="ECO:0000313" key="6">
    <source>
        <dbReference type="Proteomes" id="UP000199110"/>
    </source>
</evidence>